<dbReference type="EMBL" id="FJOG01000006">
    <property type="protein sequence ID" value="CZR55272.1"/>
    <property type="molecule type" value="Genomic_DNA"/>
</dbReference>
<organism evidence="8 9">
    <name type="scientific">Phialocephala subalpina</name>
    <dbReference type="NCBI Taxonomy" id="576137"/>
    <lineage>
        <taxon>Eukaryota</taxon>
        <taxon>Fungi</taxon>
        <taxon>Dikarya</taxon>
        <taxon>Ascomycota</taxon>
        <taxon>Pezizomycotina</taxon>
        <taxon>Leotiomycetes</taxon>
        <taxon>Helotiales</taxon>
        <taxon>Mollisiaceae</taxon>
        <taxon>Phialocephala</taxon>
        <taxon>Phialocephala fortinii species complex</taxon>
    </lineage>
</organism>
<dbReference type="PANTHER" id="PTHR11699">
    <property type="entry name" value="ALDEHYDE DEHYDROGENASE-RELATED"/>
    <property type="match status" value="1"/>
</dbReference>
<dbReference type="FunFam" id="3.40.605.10:FF:000001">
    <property type="entry name" value="Aldehyde dehydrogenase 1"/>
    <property type="match status" value="1"/>
</dbReference>
<dbReference type="EC" id="1.2.1.3" evidence="3"/>
<proteinExistence type="inferred from homology"/>
<keyword evidence="9" id="KW-1185">Reference proteome</keyword>
<evidence type="ECO:0000256" key="6">
    <source>
        <dbReference type="RuleBase" id="RU003345"/>
    </source>
</evidence>
<evidence type="ECO:0000313" key="9">
    <source>
        <dbReference type="Proteomes" id="UP000184330"/>
    </source>
</evidence>
<dbReference type="Pfam" id="PF00171">
    <property type="entry name" value="Aldedh"/>
    <property type="match status" value="1"/>
</dbReference>
<dbReference type="Proteomes" id="UP000184330">
    <property type="component" value="Unassembled WGS sequence"/>
</dbReference>
<comment type="similarity">
    <text evidence="1 6">Belongs to the aldehyde dehydrogenase family.</text>
</comment>
<feature type="domain" description="Aldehyde dehydrogenase" evidence="7">
    <location>
        <begin position="23"/>
        <end position="482"/>
    </location>
</feature>
<dbReference type="OrthoDB" id="310895at2759"/>
<evidence type="ECO:0000313" key="8">
    <source>
        <dbReference type="EMBL" id="CZR55272.1"/>
    </source>
</evidence>
<dbReference type="InterPro" id="IPR029510">
    <property type="entry name" value="Ald_DH_CS_GLU"/>
</dbReference>
<dbReference type="FunFam" id="3.40.309.10:FF:000012">
    <property type="entry name" value="Betaine aldehyde dehydrogenase"/>
    <property type="match status" value="1"/>
</dbReference>
<name>A0A1L7WR80_9HELO</name>
<sequence length="487" mass="52915">MGDANGTNPVKDIETRLFINGEFVESSNGKTFNLYSPKTLEVVAKVHEASEEDTDRAVAAAKAAQPAWAALSVEQRSSYFKKLAQLVREHNDELAHLEALSMGIPVSTYFHAHAFSRVFDHYSEAGYTPQGTSSLNTPGYINLTLRQPYGVVAAIIPWNVPLLFFAKKVAPALAVGNTVVLKSSEKAPLTSARVAHFVKEAGFPPGVINVITGFGNVSGSVLSHHMDVRALSFTGSTRTGRRIQEAAAKSNLKPVFLELGGKSPAIIFDDADLDKAAEATQYGVQSNSGQVCMANTRIYVQDTIADKFIETFKHKFGSAVIGDPHSHETNHGPQVDKVQYEQVLRYLEIGKQDGKLLIGGESPSEHTGYFVNPTIFLDTPEDSRIMKEEVFGPVVNINIFKTEEEVLAKANDTEYGLYASVFTKNIDRAMKFAKGLEAGTVSVNCSSPTTAFDTPFGGYKGSGIGREGITHSMDNFLETKSVHIKID</sequence>
<dbReference type="Gene3D" id="3.40.309.10">
    <property type="entry name" value="Aldehyde Dehydrogenase, Chain A, domain 2"/>
    <property type="match status" value="1"/>
</dbReference>
<gene>
    <name evidence="8" type="ORF">PAC_05159</name>
</gene>
<keyword evidence="2 6" id="KW-0560">Oxidoreductase</keyword>
<evidence type="ECO:0000256" key="2">
    <source>
        <dbReference type="ARBA" id="ARBA00023002"/>
    </source>
</evidence>
<evidence type="ECO:0000256" key="3">
    <source>
        <dbReference type="ARBA" id="ARBA00024226"/>
    </source>
</evidence>
<dbReference type="GO" id="GO:0004029">
    <property type="term" value="F:aldehyde dehydrogenase (NAD+) activity"/>
    <property type="evidence" value="ECO:0007669"/>
    <property type="project" value="UniProtKB-EC"/>
</dbReference>
<evidence type="ECO:0000256" key="4">
    <source>
        <dbReference type="ARBA" id="ARBA00049194"/>
    </source>
</evidence>
<dbReference type="InterPro" id="IPR016161">
    <property type="entry name" value="Ald_DH/histidinol_DH"/>
</dbReference>
<reference evidence="8 9" key="1">
    <citation type="submission" date="2016-03" db="EMBL/GenBank/DDBJ databases">
        <authorList>
            <person name="Ploux O."/>
        </authorList>
    </citation>
    <scope>NUCLEOTIDE SEQUENCE [LARGE SCALE GENOMIC DNA]</scope>
    <source>
        <strain evidence="8 9">UAMH 11012</strain>
    </source>
</reference>
<dbReference type="InterPro" id="IPR016162">
    <property type="entry name" value="Ald_DH_N"/>
</dbReference>
<dbReference type="STRING" id="576137.A0A1L7WR80"/>
<dbReference type="PROSITE" id="PS00687">
    <property type="entry name" value="ALDEHYDE_DEHYDR_GLU"/>
    <property type="match status" value="1"/>
</dbReference>
<comment type="catalytic activity">
    <reaction evidence="4">
        <text>an aldehyde + NAD(+) + H2O = a carboxylate + NADH + 2 H(+)</text>
        <dbReference type="Rhea" id="RHEA:16185"/>
        <dbReference type="ChEBI" id="CHEBI:15377"/>
        <dbReference type="ChEBI" id="CHEBI:15378"/>
        <dbReference type="ChEBI" id="CHEBI:17478"/>
        <dbReference type="ChEBI" id="CHEBI:29067"/>
        <dbReference type="ChEBI" id="CHEBI:57540"/>
        <dbReference type="ChEBI" id="CHEBI:57945"/>
        <dbReference type="EC" id="1.2.1.3"/>
    </reaction>
</comment>
<evidence type="ECO:0000259" key="7">
    <source>
        <dbReference type="Pfam" id="PF00171"/>
    </source>
</evidence>
<feature type="active site" evidence="5">
    <location>
        <position position="258"/>
    </location>
</feature>
<dbReference type="InterPro" id="IPR015590">
    <property type="entry name" value="Aldehyde_DH_dom"/>
</dbReference>
<dbReference type="SUPFAM" id="SSF53720">
    <property type="entry name" value="ALDH-like"/>
    <property type="match status" value="1"/>
</dbReference>
<dbReference type="InterPro" id="IPR016163">
    <property type="entry name" value="Ald_DH_C"/>
</dbReference>
<evidence type="ECO:0000256" key="1">
    <source>
        <dbReference type="ARBA" id="ARBA00009986"/>
    </source>
</evidence>
<protein>
    <recommendedName>
        <fullName evidence="3">aldehyde dehydrogenase (NAD(+))</fullName>
        <ecNumber evidence="3">1.2.1.3</ecNumber>
    </recommendedName>
</protein>
<dbReference type="AlphaFoldDB" id="A0A1L7WR80"/>
<accession>A0A1L7WR80</accession>
<dbReference type="Gene3D" id="3.40.605.10">
    <property type="entry name" value="Aldehyde Dehydrogenase, Chain A, domain 1"/>
    <property type="match status" value="1"/>
</dbReference>
<evidence type="ECO:0000256" key="5">
    <source>
        <dbReference type="PROSITE-ProRule" id="PRU10007"/>
    </source>
</evidence>